<protein>
    <submittedName>
        <fullName evidence="2">Uncharacterized protein</fullName>
    </submittedName>
</protein>
<sequence>HGPHLFPDTQTPRVFLRTDDQLFGIYRIWGLTEEGGSIHSPRSRVTFVRESAQNHPRILEMSCPPRVRRSETNPPQESDAEEATERAYYFFPGGGLSIRNVTDLDLERDFFHESLAKNKEAQEPAADSLCQRITESVQNMTSARSLAQDWKNHEKSPPFFELHNQYPIGSNTSAHYTFLSRAVPETLVDFQEEAVNITNMKFLQGTAGEKKTYRVKSEPSPEGVVYSLQFAVEDTKLILEKMVCPKRSSEGGDNQGELTRGKKKKKPSKKKVKESPASYSFKQGIESFPSSWLEFLSISHLKKFTVSLPDGKNEKIFQDVKAAAQWLLVGAIHETTYLLQTSEHLLQDEDITYLTTFYSPGDILVRRFCYEFATPEAEDKQETDTEPPKLSRFSTLRKSISKRLRLQE</sequence>
<dbReference type="Proteomes" id="UP000574390">
    <property type="component" value="Unassembled WGS sequence"/>
</dbReference>
<name>A0A7J6QP39_PEROL</name>
<evidence type="ECO:0000313" key="2">
    <source>
        <dbReference type="EMBL" id="KAF4710037.1"/>
    </source>
</evidence>
<feature type="region of interest" description="Disordered" evidence="1">
    <location>
        <begin position="246"/>
        <end position="275"/>
    </location>
</feature>
<evidence type="ECO:0000256" key="1">
    <source>
        <dbReference type="SAM" id="MobiDB-lite"/>
    </source>
</evidence>
<reference evidence="2 3" key="1">
    <citation type="submission" date="2020-04" db="EMBL/GenBank/DDBJ databases">
        <title>Perkinsus olseni comparative genomics.</title>
        <authorList>
            <person name="Bogema D.R."/>
        </authorList>
    </citation>
    <scope>NUCLEOTIDE SEQUENCE [LARGE SCALE GENOMIC DNA]</scope>
    <source>
        <strain evidence="2">ATCC PRA-205</strain>
    </source>
</reference>
<gene>
    <name evidence="2" type="ORF">FOZ62_029669</name>
</gene>
<evidence type="ECO:0000313" key="3">
    <source>
        <dbReference type="Proteomes" id="UP000574390"/>
    </source>
</evidence>
<accession>A0A7J6QP39</accession>
<dbReference type="EMBL" id="JABANM010028234">
    <property type="protein sequence ID" value="KAF4710037.1"/>
    <property type="molecule type" value="Genomic_DNA"/>
</dbReference>
<proteinExistence type="predicted"/>
<feature type="non-terminal residue" evidence="2">
    <location>
        <position position="1"/>
    </location>
</feature>
<dbReference type="AlphaFoldDB" id="A0A7J6QP39"/>
<comment type="caution">
    <text evidence="2">The sequence shown here is derived from an EMBL/GenBank/DDBJ whole genome shotgun (WGS) entry which is preliminary data.</text>
</comment>
<organism evidence="2 3">
    <name type="scientific">Perkinsus olseni</name>
    <name type="common">Perkinsus atlanticus</name>
    <dbReference type="NCBI Taxonomy" id="32597"/>
    <lineage>
        <taxon>Eukaryota</taxon>
        <taxon>Sar</taxon>
        <taxon>Alveolata</taxon>
        <taxon>Perkinsozoa</taxon>
        <taxon>Perkinsea</taxon>
        <taxon>Perkinsida</taxon>
        <taxon>Perkinsidae</taxon>
        <taxon>Perkinsus</taxon>
    </lineage>
</organism>
<feature type="compositionally biased region" description="Basic residues" evidence="1">
    <location>
        <begin position="261"/>
        <end position="272"/>
    </location>
</feature>